<dbReference type="RefSeq" id="WP_138152221.1">
    <property type="nucleotide sequence ID" value="NZ_VANU01000002.1"/>
</dbReference>
<dbReference type="EMBL" id="VANU01000002">
    <property type="protein sequence ID" value="TLP39639.1"/>
    <property type="molecule type" value="Genomic_DNA"/>
</dbReference>
<gene>
    <name evidence="2" type="ORF">FDK22_07155</name>
</gene>
<evidence type="ECO:0000313" key="2">
    <source>
        <dbReference type="EMBL" id="TLP39639.1"/>
    </source>
</evidence>
<dbReference type="OrthoDB" id="5289878at2"/>
<keyword evidence="3" id="KW-1185">Reference proteome</keyword>
<name>A0A5R8Y3H5_9BACT</name>
<accession>A0A5R8Y3H5</accession>
<feature type="signal peptide" evidence="1">
    <location>
        <begin position="1"/>
        <end position="17"/>
    </location>
</feature>
<keyword evidence="1" id="KW-0732">Signal</keyword>
<feature type="chain" id="PRO_5024296063" evidence="1">
    <location>
        <begin position="18"/>
        <end position="372"/>
    </location>
</feature>
<reference evidence="2 3" key="1">
    <citation type="submission" date="2019-05" db="EMBL/GenBank/DDBJ databases">
        <title>Arcobacter sp. nov., isolated from sea sediment.</title>
        <authorList>
            <person name="Kim W."/>
        </authorList>
    </citation>
    <scope>NUCLEOTIDE SEQUENCE [LARGE SCALE GENOMIC DNA]</scope>
    <source>
        <strain evidence="2 3">CAU 1517</strain>
    </source>
</reference>
<evidence type="ECO:0000313" key="3">
    <source>
        <dbReference type="Proteomes" id="UP000308901"/>
    </source>
</evidence>
<organism evidence="2 3">
    <name type="scientific">Arcobacter arenosus</name>
    <dbReference type="NCBI Taxonomy" id="2576037"/>
    <lineage>
        <taxon>Bacteria</taxon>
        <taxon>Pseudomonadati</taxon>
        <taxon>Campylobacterota</taxon>
        <taxon>Epsilonproteobacteria</taxon>
        <taxon>Campylobacterales</taxon>
        <taxon>Arcobacteraceae</taxon>
        <taxon>Arcobacter</taxon>
    </lineage>
</organism>
<comment type="caution">
    <text evidence="2">The sequence shown here is derived from an EMBL/GenBank/DDBJ whole genome shotgun (WGS) entry which is preliminary data.</text>
</comment>
<proteinExistence type="predicted"/>
<dbReference type="AlphaFoldDB" id="A0A5R8Y3H5"/>
<sequence length="372" mass="44426">MKRVFLFWVLVSTLVFANDYEFSFDELETIETKSYEYSGYIEGEYKYQTLNKNSPLYPSKNKNSQNSYFTELFFNYKYFLDKYTFNLDLLSNYENIDQNEEFQTIISQGFINYKYNENHQIYLGKKTPKWGKGYYINPIAFIDRKKDPNDPEGAREGFTQINYQYNKVLDGSLKNISFDAVYLKVTKDINDYFYNENDSDILAFKTYFLYNDVDIDLVYLYNNDNEDKFGFDFSTNIQSNFEIHGEYGIFDDGYYSYLLGLKYLTESELTILSEFYYQNEIQSNSTAFWDKKYFVNSFTQKEPLDILYTSLYYKNIFNINDKSHQNKVGILYSGIKNLDIDFSISKNIGNDISEYGKKLVDENFWLRLKYSF</sequence>
<dbReference type="Proteomes" id="UP000308901">
    <property type="component" value="Unassembled WGS sequence"/>
</dbReference>
<protein>
    <submittedName>
        <fullName evidence="2">Uncharacterized protein</fullName>
    </submittedName>
</protein>
<evidence type="ECO:0000256" key="1">
    <source>
        <dbReference type="SAM" id="SignalP"/>
    </source>
</evidence>